<dbReference type="FunFam" id="2.70.210.12:FF:000002">
    <property type="entry name" value="Putative gtp-binding protein 10"/>
    <property type="match status" value="1"/>
</dbReference>
<keyword evidence="3" id="KW-0547">Nucleotide-binding</keyword>
<evidence type="ECO:0000256" key="2">
    <source>
        <dbReference type="ARBA" id="ARBA00022517"/>
    </source>
</evidence>
<dbReference type="InterPro" id="IPR016024">
    <property type="entry name" value="ARM-type_fold"/>
</dbReference>
<dbReference type="SUPFAM" id="SSF48371">
    <property type="entry name" value="ARM repeat"/>
    <property type="match status" value="1"/>
</dbReference>
<evidence type="ECO:0000256" key="6">
    <source>
        <dbReference type="ARBA" id="ARBA00039729"/>
    </source>
</evidence>
<reference evidence="9" key="2">
    <citation type="submission" date="2025-05" db="UniProtKB">
        <authorList>
            <consortium name="Ensembl"/>
        </authorList>
    </citation>
    <scope>IDENTIFICATION</scope>
</reference>
<dbReference type="GO" id="GO:0005525">
    <property type="term" value="F:GTP binding"/>
    <property type="evidence" value="ECO:0007669"/>
    <property type="project" value="UniProtKB-KW"/>
</dbReference>
<feature type="domain" description="OBG-type G" evidence="7">
    <location>
        <begin position="509"/>
        <end position="704"/>
    </location>
</feature>
<evidence type="ECO:0000313" key="10">
    <source>
        <dbReference type="Proteomes" id="UP000314981"/>
    </source>
</evidence>
<evidence type="ECO:0000259" key="8">
    <source>
        <dbReference type="PROSITE" id="PS51883"/>
    </source>
</evidence>
<keyword evidence="2" id="KW-0690">Ribosome biogenesis</keyword>
<dbReference type="Pfam" id="PF01926">
    <property type="entry name" value="MMR_HSR1"/>
    <property type="match status" value="1"/>
</dbReference>
<sequence length="747" mass="84010">MRYSLRLLRAMVYLENDTINKDLCENGAIQQLIGIFKNTISKYNDKEEAILLEIQSDILLILSGLCEYHIPGKEIFGTEGVDIILHVMKTDPKKLQSGLGYNVLLYSTLDSIWCCILGCYPSEDYFLEKEGIFLLLDLLALNQKKFCNLILGIMVEFCDNPKTAAHVNAWRGKKDQTAASLLIKLWRKEEKELGVKRDKYGKIVDTKKPLFTSFQEEQKIIPLPANCPTIAVMDVAENIRAKIYAVLGKLDFENLPGLSAEDFVTLCIIHRYLDFKIGEIWNEIYEEIKLEKLRPVTTDKKILESITAASENIGKMVVSLQSEMIESQARQDVQNEQKVYTKIQATHKQRELANKSWENFLARTSNAKTLKYGNFIDNLRLFTKGGSGGMGYPRLGGEGGKGGDVWVVAHNRMTLKQLKDKYPQKRFVAGEGANSRVSALKGSKGKDCEIPVPVGVSVTDENGKIIGELNKEKDRLLVAEGGLGGKLLTNFLPLKGQKRVIHLDLKLIADIGLVGFPNAGKSSLLSKISHAKPAIADYAFTTIKPELGKIMYSDFKQISVADLPGLIEGAHMNKGMGHKFLKHIERTKQLLFVVDISGFQLSSQTHYRTAFETIILLSKELELYKEELHTKPALLAVNKMDLPDAQGKFHVLMNQLQNPKEFFHLFEKNMIPERTVEFQHIIPISAITGEGIDELKNCIRKSLDEHTNQENDAYHKKQLLNLHISNTVSYSEPPSKTAVSSPRMDIT</sequence>
<dbReference type="Proteomes" id="UP000429181">
    <property type="component" value="Chromosome 4"/>
</dbReference>
<evidence type="ECO:0000256" key="1">
    <source>
        <dbReference type="ARBA" id="ARBA00004604"/>
    </source>
</evidence>
<dbReference type="FunFam" id="3.40.50.300:FF:001339">
    <property type="entry name" value="Mitochondrial ribosome-associated GTPase 2"/>
    <property type="match status" value="1"/>
</dbReference>
<dbReference type="SUPFAM" id="SSF52540">
    <property type="entry name" value="P-loop containing nucleoside triphosphate hydrolases"/>
    <property type="match status" value="1"/>
</dbReference>
<dbReference type="Gene3D" id="3.40.50.300">
    <property type="entry name" value="P-loop containing nucleotide triphosphate hydrolases"/>
    <property type="match status" value="1"/>
</dbReference>
<dbReference type="Pfam" id="PF21049">
    <property type="entry name" value="CFA69_ARM_rpt"/>
    <property type="match status" value="1"/>
</dbReference>
<dbReference type="InterPro" id="IPR006169">
    <property type="entry name" value="GTP1_OBG_dom"/>
</dbReference>
<dbReference type="PROSITE" id="PS51710">
    <property type="entry name" value="G_OBG"/>
    <property type="match status" value="1"/>
</dbReference>
<dbReference type="GO" id="GO:0097730">
    <property type="term" value="C:non-motile cilium"/>
    <property type="evidence" value="ECO:0007669"/>
    <property type="project" value="TreeGrafter"/>
</dbReference>
<dbReference type="InterPro" id="IPR027417">
    <property type="entry name" value="P-loop_NTPase"/>
</dbReference>
<dbReference type="GO" id="GO:0042254">
    <property type="term" value="P:ribosome biogenesis"/>
    <property type="evidence" value="ECO:0007669"/>
    <property type="project" value="UniProtKB-UniRule"/>
</dbReference>
<dbReference type="Pfam" id="PF01018">
    <property type="entry name" value="GTP1_OBG"/>
    <property type="match status" value="1"/>
</dbReference>
<keyword evidence="10" id="KW-1185">Reference proteome</keyword>
<dbReference type="PROSITE" id="PS51883">
    <property type="entry name" value="OBG"/>
    <property type="match status" value="1"/>
</dbReference>
<dbReference type="GO" id="GO:0097225">
    <property type="term" value="C:sperm midpiece"/>
    <property type="evidence" value="ECO:0007669"/>
    <property type="project" value="TreeGrafter"/>
</dbReference>
<gene>
    <name evidence="9" type="primary">CFAP69</name>
</gene>
<dbReference type="Proteomes" id="UP000314981">
    <property type="component" value="Chromosome 4"/>
</dbReference>
<dbReference type="GO" id="GO:0042048">
    <property type="term" value="P:olfactory behavior"/>
    <property type="evidence" value="ECO:0007669"/>
    <property type="project" value="TreeGrafter"/>
</dbReference>
<evidence type="ECO:0000313" key="11">
    <source>
        <dbReference type="Proteomes" id="UP000429181"/>
    </source>
</evidence>
<dbReference type="Ensembl" id="ENSBIXT00000026173.1">
    <property type="protein sequence ID" value="ENSBIXP00000036176.1"/>
    <property type="gene ID" value="ENSBIXG00000019579.1"/>
</dbReference>
<dbReference type="PANTHER" id="PTHR14716:SF0">
    <property type="entry name" value="CILIA- AND FLAGELLA-ASSOCIATED PROTEIN 69"/>
    <property type="match status" value="1"/>
</dbReference>
<name>A0A4W2E9Q7_BOBOX</name>
<organism evidence="9 10">
    <name type="scientific">Bos indicus x Bos taurus</name>
    <name type="common">Hybrid cattle</name>
    <dbReference type="NCBI Taxonomy" id="30522"/>
    <lineage>
        <taxon>Eukaryota</taxon>
        <taxon>Metazoa</taxon>
        <taxon>Chordata</taxon>
        <taxon>Craniata</taxon>
        <taxon>Vertebrata</taxon>
        <taxon>Euteleostomi</taxon>
        <taxon>Mammalia</taxon>
        <taxon>Eutheria</taxon>
        <taxon>Laurasiatheria</taxon>
        <taxon>Artiodactyla</taxon>
        <taxon>Ruminantia</taxon>
        <taxon>Pecora</taxon>
        <taxon>Bovidae</taxon>
        <taxon>Bovinae</taxon>
        <taxon>Bos</taxon>
    </lineage>
</organism>
<dbReference type="GeneTree" id="ENSGT00390000014274"/>
<evidence type="ECO:0000313" key="9">
    <source>
        <dbReference type="Ensembl" id="ENSBIXP00000036176.1"/>
    </source>
</evidence>
<dbReference type="GO" id="GO:0005730">
    <property type="term" value="C:nucleolus"/>
    <property type="evidence" value="ECO:0007669"/>
    <property type="project" value="UniProtKB-SubCell"/>
</dbReference>
<dbReference type="PRINTS" id="PR00326">
    <property type="entry name" value="GTP1OBG"/>
</dbReference>
<dbReference type="GO" id="GO:1990834">
    <property type="term" value="P:response to odorant"/>
    <property type="evidence" value="ECO:0007669"/>
    <property type="project" value="TreeGrafter"/>
</dbReference>
<feature type="domain" description="Obg" evidence="8">
    <location>
        <begin position="373"/>
        <end position="508"/>
    </location>
</feature>
<dbReference type="AlphaFoldDB" id="A0A4W2E9Q7"/>
<evidence type="ECO:0000256" key="4">
    <source>
        <dbReference type="ARBA" id="ARBA00023134"/>
    </source>
</evidence>
<dbReference type="CDD" id="cd01898">
    <property type="entry name" value="Obg"/>
    <property type="match status" value="1"/>
</dbReference>
<dbReference type="InterPro" id="IPR048732">
    <property type="entry name" value="CFA69"/>
</dbReference>
<comment type="subcellular location">
    <subcellularLocation>
        <location evidence="1">Nucleus</location>
        <location evidence="1">Nucleolus</location>
    </subcellularLocation>
</comment>
<accession>A0A4W2E9Q7</accession>
<dbReference type="Gene3D" id="2.70.210.12">
    <property type="entry name" value="GTP1/OBG domain"/>
    <property type="match status" value="1"/>
</dbReference>
<dbReference type="InterPro" id="IPR036726">
    <property type="entry name" value="GTP1_OBG_dom_sf"/>
</dbReference>
<keyword evidence="4" id="KW-0342">GTP-binding</keyword>
<dbReference type="PANTHER" id="PTHR14716">
    <property type="entry name" value="CILIA- AND FLAGELLA-ASSOCIATED PROTEIN 69"/>
    <property type="match status" value="1"/>
</dbReference>
<dbReference type="SUPFAM" id="SSF82051">
    <property type="entry name" value="Obg GTP-binding protein N-terminal domain"/>
    <property type="match status" value="1"/>
</dbReference>
<evidence type="ECO:0000259" key="7">
    <source>
        <dbReference type="PROSITE" id="PS51710"/>
    </source>
</evidence>
<dbReference type="Ensembl" id="ENSBIXT00005022974.1">
    <property type="protein sequence ID" value="ENSBIXP00005036000.1"/>
    <property type="gene ID" value="ENSBIXG00005017368.1"/>
</dbReference>
<dbReference type="GO" id="GO:1902093">
    <property type="term" value="P:positive regulation of flagellated sperm motility"/>
    <property type="evidence" value="ECO:0007669"/>
    <property type="project" value="TreeGrafter"/>
</dbReference>
<dbReference type="InterPro" id="IPR006073">
    <property type="entry name" value="GTP-bd"/>
</dbReference>
<keyword evidence="5" id="KW-0539">Nucleus</keyword>
<dbReference type="InterPro" id="IPR048733">
    <property type="entry name" value="CFA69_ARM_dom"/>
</dbReference>
<evidence type="ECO:0000256" key="5">
    <source>
        <dbReference type="ARBA" id="ARBA00023242"/>
    </source>
</evidence>
<dbReference type="InterPro" id="IPR031167">
    <property type="entry name" value="G_OBG"/>
</dbReference>
<evidence type="ECO:0000256" key="3">
    <source>
        <dbReference type="ARBA" id="ARBA00022741"/>
    </source>
</evidence>
<proteinExistence type="predicted"/>
<protein>
    <recommendedName>
        <fullName evidence="6">GTP-binding protein 10</fullName>
    </recommendedName>
</protein>
<reference evidence="10 11" key="1">
    <citation type="submission" date="2018-11" db="EMBL/GenBank/DDBJ databases">
        <title>Haplotype-resolved cattle genomes.</title>
        <authorList>
            <person name="Low W.Y."/>
            <person name="Tearle R."/>
            <person name="Bickhart D.M."/>
            <person name="Rosen B.D."/>
            <person name="Koren S."/>
            <person name="Rhie A."/>
            <person name="Hiendleder S."/>
            <person name="Phillippy A.M."/>
            <person name="Smith T.P.L."/>
            <person name="Williams J.L."/>
        </authorList>
    </citation>
    <scope>NUCLEOTIDE SEQUENCE [LARGE SCALE GENOMIC DNA]</scope>
</reference>